<dbReference type="EMBL" id="JBEXAE010000004">
    <property type="protein sequence ID" value="MET6991019.1"/>
    <property type="molecule type" value="Genomic_DNA"/>
</dbReference>
<evidence type="ECO:0000259" key="2">
    <source>
        <dbReference type="Pfam" id="PF17836"/>
    </source>
</evidence>
<sequence length="748" mass="83194">MDKTINTSVIVGAGTQGQVYASYIIEAGINLIGFIDDDESLKDQLVMGLPVLGKFEDLLSKDFKSRIANVYCPIGDNQVRVKYLSQLKKEGYKTPSFIHRTVSIAPDVILGEAVYMLAGNIVMPHTKIGNYLMINMGSTIAHHVHISDGVFMSSGVNLGALINVGENAYFGMGSTIMTGVKTVGKEALIGAGTVIIKDVPENAVMVGNPGRILRFKQSTKAIQKPFYDIAFIGSGISSSFTILHFLEGLKEKKPAKPIKIALIEKNKEFFTGIPYGNRSGSSSLLITSLADFLPEPELGKFIPWLNENKVWLIDEFKKDGGILTEKWISLNREAIEKGAWKDLFIPRWFFGKYINDKVSRALEDARISGAITYELISMQVDNVIATDENYKIIGEKNTVLTRKVVLGIGSPPPRRIWEPKREITDDESKLLLISNPYYPSLDETLEKISTFLDKRKGLKTNVLLVGANASALEMLYKQNDSNHFNEKINKFIFLSTHGLTPNSEIDQELGKKFKPSHLIALKKVKELKAKHIAEACFSDLGVAEKLGLDAATTVKPISKAFGELLSHLNEEELRNFACVYGNEIGRRQRCAGVHYTNTIIDLKKSGKFEHIAGGFEEITNSNEFEYSFQYTNTLTQNKETYEDAIHIIINCIGSTSLTSNDLPILYKNLITSGLCEQNKSMKGFKVNTKLEANAKGFYIIGPLLAGNVIEKKPVWHLEHCGRIIWSSKILATSLLQEFGLMDEKIIQK</sequence>
<dbReference type="Pfam" id="PF17836">
    <property type="entry name" value="PglD_N"/>
    <property type="match status" value="1"/>
</dbReference>
<comment type="caution">
    <text evidence="3">The sequence shown here is derived from an EMBL/GenBank/DDBJ whole genome shotgun (WGS) entry which is preliminary data.</text>
</comment>
<evidence type="ECO:0000313" key="4">
    <source>
        <dbReference type="Proteomes" id="UP001549799"/>
    </source>
</evidence>
<dbReference type="SUPFAM" id="SSF51161">
    <property type="entry name" value="Trimeric LpxA-like enzymes"/>
    <property type="match status" value="1"/>
</dbReference>
<gene>
    <name evidence="3" type="ORF">ABXZ36_10205</name>
</gene>
<dbReference type="NCBIfam" id="TIGR03570">
    <property type="entry name" value="NeuD_NnaD"/>
    <property type="match status" value="1"/>
</dbReference>
<dbReference type="PANTHER" id="PTHR40254">
    <property type="entry name" value="BLR0577 PROTEIN"/>
    <property type="match status" value="1"/>
</dbReference>
<dbReference type="InterPro" id="IPR011004">
    <property type="entry name" value="Trimer_LpxA-like_sf"/>
</dbReference>
<dbReference type="Gene3D" id="2.160.10.10">
    <property type="entry name" value="Hexapeptide repeat proteins"/>
    <property type="match status" value="1"/>
</dbReference>
<dbReference type="Proteomes" id="UP001549799">
    <property type="component" value="Unassembled WGS sequence"/>
</dbReference>
<protein>
    <submittedName>
        <fullName evidence="3">NeuD/PglB/VioB family sugar acetyltransferase</fullName>
    </submittedName>
</protein>
<dbReference type="Gene3D" id="3.40.50.20">
    <property type="match status" value="1"/>
</dbReference>
<dbReference type="InterPro" id="IPR052189">
    <property type="entry name" value="L-asp_N-monooxygenase_NS-form"/>
</dbReference>
<dbReference type="PANTHER" id="PTHR40254:SF1">
    <property type="entry name" value="BLR0577 PROTEIN"/>
    <property type="match status" value="1"/>
</dbReference>
<dbReference type="InterPro" id="IPR020019">
    <property type="entry name" value="AcTrfase_PglD-like"/>
</dbReference>
<feature type="domain" description="FAD-dependent urate hydroxylase HpyO/Asp monooxygenase CreE-like FAD/NAD(P)-binding" evidence="1">
    <location>
        <begin position="230"/>
        <end position="409"/>
    </location>
</feature>
<reference evidence="3 4" key="1">
    <citation type="submission" date="2024-07" db="EMBL/GenBank/DDBJ databases">
        <title>The genome sequence of type strain Sediminicola arcticus GDMCC 1.2805.</title>
        <authorList>
            <person name="Liu Y."/>
        </authorList>
    </citation>
    <scope>NUCLEOTIDE SEQUENCE [LARGE SCALE GENOMIC DNA]</scope>
    <source>
        <strain evidence="3 4">GDMCC 1.2805</strain>
    </source>
</reference>
<organism evidence="3 4">
    <name type="scientific">Sediminicola arcticus</name>
    <dbReference type="NCBI Taxonomy" id="1574308"/>
    <lineage>
        <taxon>Bacteria</taxon>
        <taxon>Pseudomonadati</taxon>
        <taxon>Bacteroidota</taxon>
        <taxon>Flavobacteriia</taxon>
        <taxon>Flavobacteriales</taxon>
        <taxon>Flavobacteriaceae</taxon>
        <taxon>Sediminicola</taxon>
    </lineage>
</organism>
<dbReference type="CDD" id="cd03360">
    <property type="entry name" value="LbH_AT_putative"/>
    <property type="match status" value="1"/>
</dbReference>
<feature type="domain" description="PglD N-terminal" evidence="2">
    <location>
        <begin position="9"/>
        <end position="86"/>
    </location>
</feature>
<dbReference type="Pfam" id="PF13454">
    <property type="entry name" value="NAD_binding_9"/>
    <property type="match status" value="1"/>
</dbReference>
<dbReference type="InterPro" id="IPR038732">
    <property type="entry name" value="HpyO/CreE_NAD-binding"/>
</dbReference>
<evidence type="ECO:0000259" key="1">
    <source>
        <dbReference type="Pfam" id="PF13454"/>
    </source>
</evidence>
<name>A0ABV2SXM3_9FLAO</name>
<keyword evidence="4" id="KW-1185">Reference proteome</keyword>
<dbReference type="InterPro" id="IPR041561">
    <property type="entry name" value="PglD_N"/>
</dbReference>
<accession>A0ABV2SXM3</accession>
<evidence type="ECO:0000313" key="3">
    <source>
        <dbReference type="EMBL" id="MET6991019.1"/>
    </source>
</evidence>
<dbReference type="RefSeq" id="WP_354615417.1">
    <property type="nucleotide sequence ID" value="NZ_JBEXAE010000004.1"/>
</dbReference>
<proteinExistence type="predicted"/>